<sequence>MRSATRGESAGRSGTRVFAGAAPRREPRTQDRTGTVEPRLYGGLIGVEARRDFAGGQVVDASEQHRSPPRMR</sequence>
<gene>
    <name evidence="2" type="ORF">AWB68_03012</name>
</gene>
<accession>A0A158IT24</accession>
<name>A0A158IT24_9BURK</name>
<dbReference type="RefSeq" id="WP_125482940.1">
    <property type="nucleotide sequence ID" value="NZ_FCON02000028.1"/>
</dbReference>
<keyword evidence="3" id="KW-1185">Reference proteome</keyword>
<comment type="caution">
    <text evidence="2">The sequence shown here is derived from an EMBL/GenBank/DDBJ whole genome shotgun (WGS) entry which is preliminary data.</text>
</comment>
<dbReference type="EMBL" id="FCON02000028">
    <property type="protein sequence ID" value="SAL59737.1"/>
    <property type="molecule type" value="Genomic_DNA"/>
</dbReference>
<organism evidence="2 3">
    <name type="scientific">Caballeronia choica</name>
    <dbReference type="NCBI Taxonomy" id="326476"/>
    <lineage>
        <taxon>Bacteria</taxon>
        <taxon>Pseudomonadati</taxon>
        <taxon>Pseudomonadota</taxon>
        <taxon>Betaproteobacteria</taxon>
        <taxon>Burkholderiales</taxon>
        <taxon>Burkholderiaceae</taxon>
        <taxon>Caballeronia</taxon>
    </lineage>
</organism>
<evidence type="ECO:0000313" key="2">
    <source>
        <dbReference type="EMBL" id="SAL59737.1"/>
    </source>
</evidence>
<dbReference type="AlphaFoldDB" id="A0A158IT24"/>
<dbReference type="Proteomes" id="UP000054770">
    <property type="component" value="Unassembled WGS sequence"/>
</dbReference>
<proteinExistence type="predicted"/>
<feature type="region of interest" description="Disordered" evidence="1">
    <location>
        <begin position="1"/>
        <end position="39"/>
    </location>
</feature>
<evidence type="ECO:0000256" key="1">
    <source>
        <dbReference type="SAM" id="MobiDB-lite"/>
    </source>
</evidence>
<reference evidence="2" key="1">
    <citation type="submission" date="2016-01" db="EMBL/GenBank/DDBJ databases">
        <authorList>
            <person name="Peeters C."/>
        </authorList>
    </citation>
    <scope>NUCLEOTIDE SEQUENCE [LARGE SCALE GENOMIC DNA]</scope>
    <source>
        <strain evidence="2">LMG 22940</strain>
    </source>
</reference>
<protein>
    <submittedName>
        <fullName evidence="2">Uncharacterized protein</fullName>
    </submittedName>
</protein>
<evidence type="ECO:0000313" key="3">
    <source>
        <dbReference type="Proteomes" id="UP000054770"/>
    </source>
</evidence>